<dbReference type="STRING" id="637679.GCA_001550055_03638"/>
<keyword evidence="3" id="KW-1185">Reference proteome</keyword>
<accession>A0A1G7BDT5</accession>
<organism evidence="2 3">
    <name type="scientific">Kordiimonas lacus</name>
    <dbReference type="NCBI Taxonomy" id="637679"/>
    <lineage>
        <taxon>Bacteria</taxon>
        <taxon>Pseudomonadati</taxon>
        <taxon>Pseudomonadota</taxon>
        <taxon>Alphaproteobacteria</taxon>
        <taxon>Kordiimonadales</taxon>
        <taxon>Kordiimonadaceae</taxon>
        <taxon>Kordiimonas</taxon>
    </lineage>
</organism>
<dbReference type="AlphaFoldDB" id="A0A1G7BDT5"/>
<reference evidence="2 3" key="1">
    <citation type="submission" date="2016-10" db="EMBL/GenBank/DDBJ databases">
        <authorList>
            <person name="de Groot N.N."/>
        </authorList>
    </citation>
    <scope>NUCLEOTIDE SEQUENCE [LARGE SCALE GENOMIC DNA]</scope>
    <source>
        <strain evidence="2 3">CGMCC 1.9109</strain>
    </source>
</reference>
<proteinExistence type="predicted"/>
<dbReference type="EMBL" id="FNAK01000005">
    <property type="protein sequence ID" value="SDE25209.1"/>
    <property type="molecule type" value="Genomic_DNA"/>
</dbReference>
<dbReference type="Proteomes" id="UP000183685">
    <property type="component" value="Unassembled WGS sequence"/>
</dbReference>
<name>A0A1G7BDT5_9PROT</name>
<evidence type="ECO:0000256" key="1">
    <source>
        <dbReference type="SAM" id="SignalP"/>
    </source>
</evidence>
<gene>
    <name evidence="2" type="ORF">SAMN04488071_2473</name>
</gene>
<evidence type="ECO:0000313" key="3">
    <source>
        <dbReference type="Proteomes" id="UP000183685"/>
    </source>
</evidence>
<feature type="signal peptide" evidence="1">
    <location>
        <begin position="1"/>
        <end position="25"/>
    </location>
</feature>
<evidence type="ECO:0008006" key="4">
    <source>
        <dbReference type="Google" id="ProtNLM"/>
    </source>
</evidence>
<evidence type="ECO:0000313" key="2">
    <source>
        <dbReference type="EMBL" id="SDE25209.1"/>
    </source>
</evidence>
<feature type="chain" id="PRO_5010325004" description="Alginate export" evidence="1">
    <location>
        <begin position="26"/>
        <end position="405"/>
    </location>
</feature>
<keyword evidence="1" id="KW-0732">Signal</keyword>
<protein>
    <recommendedName>
        <fullName evidence="4">Alginate export</fullName>
    </recommendedName>
</protein>
<sequence length="405" mass="45592">MTNSVLSKTPIVAALLALSSPAATAGEWDVSGSVGTELRTFFEKGTQPGQLDTFQPSLLLEGDVRWQSDNRQWDVVLVPYARLDGKDGQRTHADMREAYVRWTGDEWTVRAGLAKIFWGVTESRHLVDIINQSDSVEDIDDEDKLGQPMVEVSTIRDWGQLTAYVMPRFRKRTFAGADGRLRAPFLVENDLTRFDEGRDDDEDVDFALRYSHYFGDWDVGLSFFRGADREPRLVFDGTRGLLAPYYDDITQVGVDLQYTKEAWLWKFEGIVRDTPFQTFAAAVGGVEYTFYGVTDAGADLGVLVEFQYDGRSSDPLLAPQTIADNDIFIGTRLALNDAEDTDFLGGIVVDVEDGSMSGLVESSRRFGANWVGEIEGRFFMNTDADNLLYGFRRDSHVMLRLTRYF</sequence>
<dbReference type="RefSeq" id="WP_068307611.1">
    <property type="nucleotide sequence ID" value="NZ_FNAK01000005.1"/>
</dbReference>